<reference evidence="3" key="1">
    <citation type="submission" date="2021-02" db="EMBL/GenBank/DDBJ databases">
        <authorList>
            <person name="Dougan E. K."/>
            <person name="Rhodes N."/>
            <person name="Thang M."/>
            <person name="Chan C."/>
        </authorList>
    </citation>
    <scope>NUCLEOTIDE SEQUENCE</scope>
</reference>
<evidence type="ECO:0000313" key="3">
    <source>
        <dbReference type="EMBL" id="CAE7739371.1"/>
    </source>
</evidence>
<keyword evidence="2" id="KW-0812">Transmembrane</keyword>
<evidence type="ECO:0000256" key="2">
    <source>
        <dbReference type="SAM" id="Phobius"/>
    </source>
</evidence>
<feature type="compositionally biased region" description="Basic and acidic residues" evidence="1">
    <location>
        <begin position="333"/>
        <end position="356"/>
    </location>
</feature>
<name>A0A812XR63_SYMPI</name>
<feature type="region of interest" description="Disordered" evidence="1">
    <location>
        <begin position="331"/>
        <end position="356"/>
    </location>
</feature>
<comment type="caution">
    <text evidence="3">The sequence shown here is derived from an EMBL/GenBank/DDBJ whole genome shotgun (WGS) entry which is preliminary data.</text>
</comment>
<dbReference type="EMBL" id="CAJNIZ010046086">
    <property type="protein sequence ID" value="CAE7739371.1"/>
    <property type="molecule type" value="Genomic_DNA"/>
</dbReference>
<proteinExistence type="predicted"/>
<feature type="transmembrane region" description="Helical" evidence="2">
    <location>
        <begin position="230"/>
        <end position="248"/>
    </location>
</feature>
<keyword evidence="2" id="KW-0472">Membrane</keyword>
<evidence type="ECO:0008006" key="5">
    <source>
        <dbReference type="Google" id="ProtNLM"/>
    </source>
</evidence>
<protein>
    <recommendedName>
        <fullName evidence="5">TRP C-terminal domain-containing protein</fullName>
    </recommendedName>
</protein>
<dbReference type="AlphaFoldDB" id="A0A812XR63"/>
<evidence type="ECO:0000256" key="1">
    <source>
        <dbReference type="SAM" id="MobiDB-lite"/>
    </source>
</evidence>
<dbReference type="OrthoDB" id="434906at2759"/>
<feature type="transmembrane region" description="Helical" evidence="2">
    <location>
        <begin position="260"/>
        <end position="281"/>
    </location>
</feature>
<sequence>MATTEKKQTAVLLNQLMAFATVSNIVSSGLFQTSSYQSLQSDARMFLASASGVADFAQGSAGGAMSKDCLLSQLGLSGSLWATHLASTIIPVLLMMGLALTRNPGLSLVVGTNVFLPGFTAAFGKYLIAFRLKPEEQNGQVLMPFRLGIGLDSDLVIVPVIISLCFVVGVLGWLQAAHVKADSNGKVPNYVLYLTQSYKPECSVWEIERLVRKMLLSLTTQVLPVTYSPASQMQLVSVILLAALLLHFRYKPYKNESWNTIEVALLATGLLLSGVTTTLIANDLHWARTARTGIVLMMFVFLLVTVICGTMIVLVMLNMYWERQAARSVDSGDAERQGGKELPHDEVRAEAAEMEQ</sequence>
<keyword evidence="2" id="KW-1133">Transmembrane helix</keyword>
<dbReference type="Proteomes" id="UP000649617">
    <property type="component" value="Unassembled WGS sequence"/>
</dbReference>
<feature type="transmembrane region" description="Helical" evidence="2">
    <location>
        <begin position="293"/>
        <end position="317"/>
    </location>
</feature>
<organism evidence="3 4">
    <name type="scientific">Symbiodinium pilosum</name>
    <name type="common">Dinoflagellate</name>
    <dbReference type="NCBI Taxonomy" id="2952"/>
    <lineage>
        <taxon>Eukaryota</taxon>
        <taxon>Sar</taxon>
        <taxon>Alveolata</taxon>
        <taxon>Dinophyceae</taxon>
        <taxon>Suessiales</taxon>
        <taxon>Symbiodiniaceae</taxon>
        <taxon>Symbiodinium</taxon>
    </lineage>
</organism>
<gene>
    <name evidence="3" type="ORF">SPIL2461_LOCUS21265</name>
</gene>
<evidence type="ECO:0000313" key="4">
    <source>
        <dbReference type="Proteomes" id="UP000649617"/>
    </source>
</evidence>
<feature type="transmembrane region" description="Helical" evidence="2">
    <location>
        <begin position="106"/>
        <end position="128"/>
    </location>
</feature>
<keyword evidence="4" id="KW-1185">Reference proteome</keyword>
<feature type="transmembrane region" description="Helical" evidence="2">
    <location>
        <begin position="149"/>
        <end position="174"/>
    </location>
</feature>
<feature type="transmembrane region" description="Helical" evidence="2">
    <location>
        <begin position="80"/>
        <end position="100"/>
    </location>
</feature>
<accession>A0A812XR63</accession>